<sequence>MWDPEILHFHRVCVGILQVLQFPPQSKDIGTLLIFQHVFMRNTSDKRFISYNPS</sequence>
<dbReference type="AlphaFoldDB" id="A0A0E9P837"/>
<organism evidence="1">
    <name type="scientific">Anguilla anguilla</name>
    <name type="common">European freshwater eel</name>
    <name type="synonym">Muraena anguilla</name>
    <dbReference type="NCBI Taxonomy" id="7936"/>
    <lineage>
        <taxon>Eukaryota</taxon>
        <taxon>Metazoa</taxon>
        <taxon>Chordata</taxon>
        <taxon>Craniata</taxon>
        <taxon>Vertebrata</taxon>
        <taxon>Euteleostomi</taxon>
        <taxon>Actinopterygii</taxon>
        <taxon>Neopterygii</taxon>
        <taxon>Teleostei</taxon>
        <taxon>Anguilliformes</taxon>
        <taxon>Anguillidae</taxon>
        <taxon>Anguilla</taxon>
    </lineage>
</organism>
<protein>
    <submittedName>
        <fullName evidence="1">Uncharacterized protein</fullName>
    </submittedName>
</protein>
<dbReference type="EMBL" id="GBXM01108544">
    <property type="protein sequence ID" value="JAH00033.1"/>
    <property type="molecule type" value="Transcribed_RNA"/>
</dbReference>
<reference evidence="1" key="1">
    <citation type="submission" date="2014-11" db="EMBL/GenBank/DDBJ databases">
        <authorList>
            <person name="Amaro Gonzalez C."/>
        </authorList>
    </citation>
    <scope>NUCLEOTIDE SEQUENCE</scope>
</reference>
<accession>A0A0E9P837</accession>
<proteinExistence type="predicted"/>
<name>A0A0E9P837_ANGAN</name>
<reference evidence="1" key="2">
    <citation type="journal article" date="2015" name="Fish Shellfish Immunol.">
        <title>Early steps in the European eel (Anguilla anguilla)-Vibrio vulnificus interaction in the gills: Role of the RtxA13 toxin.</title>
        <authorList>
            <person name="Callol A."/>
            <person name="Pajuelo D."/>
            <person name="Ebbesson L."/>
            <person name="Teles M."/>
            <person name="MacKenzie S."/>
            <person name="Amaro C."/>
        </authorList>
    </citation>
    <scope>NUCLEOTIDE SEQUENCE</scope>
</reference>
<evidence type="ECO:0000313" key="1">
    <source>
        <dbReference type="EMBL" id="JAH00033.1"/>
    </source>
</evidence>